<reference evidence="1 2" key="1">
    <citation type="submission" date="2020-01" db="EMBL/GenBank/DDBJ databases">
        <authorList>
            <person name="Chen S."/>
        </authorList>
    </citation>
    <scope>NUCLEOTIDE SEQUENCE [LARGE SCALE GENOMIC DNA]</scope>
    <source>
        <strain evidence="1 2">GS-10</strain>
    </source>
</reference>
<dbReference type="RefSeq" id="WP_160972033.1">
    <property type="nucleotide sequence ID" value="NZ_WWEN01000002.1"/>
</dbReference>
<keyword evidence="2" id="KW-1185">Reference proteome</keyword>
<sequence length="152" mass="17159">MPMPWTYRHASREWRAFLDDARDAMGLETDNLAYTAIQGVLQAFRRRLTPQQAVDFAQVLPTVPRAIFVADWEFSDTPAAPRTRADWTAEAKALRPDHNLTPDNCVEATAIALRKSVRRDDLERVLAALPAFARDFWDTPSVDPATLGPRIV</sequence>
<proteinExistence type="predicted"/>
<gene>
    <name evidence="1" type="ORF">GR167_03360</name>
</gene>
<dbReference type="EMBL" id="WWEN01000002">
    <property type="protein sequence ID" value="MYM54329.1"/>
    <property type="molecule type" value="Genomic_DNA"/>
</dbReference>
<protein>
    <submittedName>
        <fullName evidence="1">DUF2267 domain-containing protein</fullName>
    </submittedName>
</protein>
<dbReference type="Pfam" id="PF10025">
    <property type="entry name" value="DUF2267"/>
    <property type="match status" value="1"/>
</dbReference>
<name>A0A6L8LMI0_9RHOB</name>
<dbReference type="InterPro" id="IPR038282">
    <property type="entry name" value="DUF2267_sf"/>
</dbReference>
<organism evidence="1 2">
    <name type="scientific">Thalassovita mangrovi</name>
    <dbReference type="NCBI Taxonomy" id="2692236"/>
    <lineage>
        <taxon>Bacteria</taxon>
        <taxon>Pseudomonadati</taxon>
        <taxon>Pseudomonadota</taxon>
        <taxon>Alphaproteobacteria</taxon>
        <taxon>Rhodobacterales</taxon>
        <taxon>Roseobacteraceae</taxon>
        <taxon>Thalassovita</taxon>
    </lineage>
</organism>
<dbReference type="AlphaFoldDB" id="A0A6L8LMI0"/>
<evidence type="ECO:0000313" key="2">
    <source>
        <dbReference type="Proteomes" id="UP000479043"/>
    </source>
</evidence>
<dbReference type="Proteomes" id="UP000479043">
    <property type="component" value="Unassembled WGS sequence"/>
</dbReference>
<dbReference type="Gene3D" id="1.10.490.110">
    <property type="entry name" value="Uncharacterized conserved protein DUF2267"/>
    <property type="match status" value="1"/>
</dbReference>
<accession>A0A6L8LMI0</accession>
<dbReference type="InterPro" id="IPR018727">
    <property type="entry name" value="DUF2267"/>
</dbReference>
<comment type="caution">
    <text evidence="1">The sequence shown here is derived from an EMBL/GenBank/DDBJ whole genome shotgun (WGS) entry which is preliminary data.</text>
</comment>
<evidence type="ECO:0000313" key="1">
    <source>
        <dbReference type="EMBL" id="MYM54329.1"/>
    </source>
</evidence>